<dbReference type="InterPro" id="IPR001763">
    <property type="entry name" value="Rhodanese-like_dom"/>
</dbReference>
<evidence type="ECO:0000256" key="1">
    <source>
        <dbReference type="SAM" id="SignalP"/>
    </source>
</evidence>
<proteinExistence type="predicted"/>
<dbReference type="PROSITE" id="PS50206">
    <property type="entry name" value="RHODANESE_3"/>
    <property type="match status" value="1"/>
</dbReference>
<organism evidence="3 4">
    <name type="scientific">Thiorhodococcus minor</name>
    <dbReference type="NCBI Taxonomy" id="57489"/>
    <lineage>
        <taxon>Bacteria</taxon>
        <taxon>Pseudomonadati</taxon>
        <taxon>Pseudomonadota</taxon>
        <taxon>Gammaproteobacteria</taxon>
        <taxon>Chromatiales</taxon>
        <taxon>Chromatiaceae</taxon>
        <taxon>Thiorhodococcus</taxon>
    </lineage>
</organism>
<dbReference type="Proteomes" id="UP000483379">
    <property type="component" value="Unassembled WGS sequence"/>
</dbReference>
<dbReference type="RefSeq" id="WP_164453705.1">
    <property type="nucleotide sequence ID" value="NZ_JAAIJQ010000045.1"/>
</dbReference>
<feature type="chain" id="PRO_5026788690" evidence="1">
    <location>
        <begin position="24"/>
        <end position="164"/>
    </location>
</feature>
<dbReference type="Pfam" id="PF00581">
    <property type="entry name" value="Rhodanese"/>
    <property type="match status" value="1"/>
</dbReference>
<dbReference type="SMART" id="SM00450">
    <property type="entry name" value="RHOD"/>
    <property type="match status" value="1"/>
</dbReference>
<evidence type="ECO:0000313" key="3">
    <source>
        <dbReference type="EMBL" id="NEV63241.1"/>
    </source>
</evidence>
<feature type="domain" description="Rhodanese" evidence="2">
    <location>
        <begin position="62"/>
        <end position="154"/>
    </location>
</feature>
<evidence type="ECO:0000259" key="2">
    <source>
        <dbReference type="PROSITE" id="PS50206"/>
    </source>
</evidence>
<dbReference type="SUPFAM" id="SSF52821">
    <property type="entry name" value="Rhodanese/Cell cycle control phosphatase"/>
    <property type="match status" value="1"/>
</dbReference>
<dbReference type="Gene3D" id="3.40.250.10">
    <property type="entry name" value="Rhodanese-like domain"/>
    <property type="match status" value="1"/>
</dbReference>
<dbReference type="AlphaFoldDB" id="A0A6M0K1N5"/>
<dbReference type="CDD" id="cd00158">
    <property type="entry name" value="RHOD"/>
    <property type="match status" value="1"/>
</dbReference>
<protein>
    <submittedName>
        <fullName evidence="3">Rhodanese-like domain-containing protein</fullName>
    </submittedName>
</protein>
<feature type="signal peptide" evidence="1">
    <location>
        <begin position="1"/>
        <end position="23"/>
    </location>
</feature>
<gene>
    <name evidence="3" type="ORF">G3446_15325</name>
</gene>
<dbReference type="PANTHER" id="PTHR43031">
    <property type="entry name" value="FAD-DEPENDENT OXIDOREDUCTASE"/>
    <property type="match status" value="1"/>
</dbReference>
<accession>A0A6M0K1N5</accession>
<reference evidence="3 4" key="1">
    <citation type="submission" date="2020-02" db="EMBL/GenBank/DDBJ databases">
        <title>Genome sequences of Thiorhodococcus mannitoliphagus and Thiorhodococcus minor, purple sulfur photosynthetic bacteria in the gammaproteobacterial family, Chromatiaceae.</title>
        <authorList>
            <person name="Aviles F.A."/>
            <person name="Meyer T.E."/>
            <person name="Kyndt J.A."/>
        </authorList>
    </citation>
    <scope>NUCLEOTIDE SEQUENCE [LARGE SCALE GENOMIC DNA]</scope>
    <source>
        <strain evidence="3 4">DSM 11518</strain>
    </source>
</reference>
<dbReference type="InterPro" id="IPR050229">
    <property type="entry name" value="GlpE_sulfurtransferase"/>
</dbReference>
<evidence type="ECO:0000313" key="4">
    <source>
        <dbReference type="Proteomes" id="UP000483379"/>
    </source>
</evidence>
<dbReference type="InterPro" id="IPR036873">
    <property type="entry name" value="Rhodanese-like_dom_sf"/>
</dbReference>
<keyword evidence="4" id="KW-1185">Reference proteome</keyword>
<comment type="caution">
    <text evidence="3">The sequence shown here is derived from an EMBL/GenBank/DDBJ whole genome shotgun (WGS) entry which is preliminary data.</text>
</comment>
<dbReference type="EMBL" id="JAAIJQ010000045">
    <property type="protein sequence ID" value="NEV63241.1"/>
    <property type="molecule type" value="Genomic_DNA"/>
</dbReference>
<sequence>MIRRLILAAMVFGLTTAPSSLWSYDAGLAASYAQLFEPAVGAQTGKALHLMTAEVMVNKIKAGDPLILLDVRTPAEAQIFGGAVPGSLSIPLSALFQEQNLTRIPTDKAVIVLCKSGTRATAAGAALRHIGFDKVFILKGGFKALAAYLDPKTANTPPKTGSKH</sequence>
<keyword evidence="1" id="KW-0732">Signal</keyword>
<name>A0A6M0K1N5_9GAMM</name>
<dbReference type="PANTHER" id="PTHR43031:SF10">
    <property type="entry name" value="RHODANESE DOMAIN-CONTAINING PROTEIN"/>
    <property type="match status" value="1"/>
</dbReference>